<gene>
    <name evidence="2" type="ORF">F9B85_03495</name>
</gene>
<dbReference type="CDD" id="cd00338">
    <property type="entry name" value="Ser_Recombinase"/>
    <property type="match status" value="1"/>
</dbReference>
<keyword evidence="3" id="KW-1185">Reference proteome</keyword>
<dbReference type="InterPro" id="IPR006119">
    <property type="entry name" value="Resolv_N"/>
</dbReference>
<dbReference type="GO" id="GO:0003677">
    <property type="term" value="F:DNA binding"/>
    <property type="evidence" value="ECO:0007669"/>
    <property type="project" value="InterPro"/>
</dbReference>
<sequence>MIKGCLRYIRELKSVGIGIYFEKENIDTLDAKSELFLTILSSMAQEESRSISENTRWGIMKRF</sequence>
<dbReference type="AlphaFoldDB" id="A0A6I0ESW2"/>
<dbReference type="GO" id="GO:0000150">
    <property type="term" value="F:DNA strand exchange activity"/>
    <property type="evidence" value="ECO:0007669"/>
    <property type="project" value="InterPro"/>
</dbReference>
<dbReference type="InterPro" id="IPR036162">
    <property type="entry name" value="Resolvase-like_N_sf"/>
</dbReference>
<dbReference type="PROSITE" id="PS51736">
    <property type="entry name" value="RECOMBINASES_3"/>
    <property type="match status" value="1"/>
</dbReference>
<organism evidence="2 3">
    <name type="scientific">Heliorestis acidaminivorans</name>
    <dbReference type="NCBI Taxonomy" id="553427"/>
    <lineage>
        <taxon>Bacteria</taxon>
        <taxon>Bacillati</taxon>
        <taxon>Bacillota</taxon>
        <taxon>Clostridia</taxon>
        <taxon>Eubacteriales</taxon>
        <taxon>Heliobacteriaceae</taxon>
        <taxon>Heliorestis</taxon>
    </lineage>
</organism>
<name>A0A6I0ESW2_9FIRM</name>
<accession>A0A6I0ESW2</accession>
<comment type="caution">
    <text evidence="2">The sequence shown here is derived from an EMBL/GenBank/DDBJ whole genome shotgun (WGS) entry which is preliminary data.</text>
</comment>
<dbReference type="Gene3D" id="3.40.50.1390">
    <property type="entry name" value="Resolvase, N-terminal catalytic domain"/>
    <property type="match status" value="1"/>
</dbReference>
<protein>
    <submittedName>
        <fullName evidence="2">Recombinase family protein</fullName>
    </submittedName>
</protein>
<dbReference type="EMBL" id="WBXO01000002">
    <property type="protein sequence ID" value="KAB2953695.1"/>
    <property type="molecule type" value="Genomic_DNA"/>
</dbReference>
<evidence type="ECO:0000313" key="2">
    <source>
        <dbReference type="EMBL" id="KAB2953695.1"/>
    </source>
</evidence>
<dbReference type="Proteomes" id="UP000468766">
    <property type="component" value="Unassembled WGS sequence"/>
</dbReference>
<reference evidence="2 3" key="1">
    <citation type="submission" date="2019-10" db="EMBL/GenBank/DDBJ databases">
        <title>Whole-genome sequence of the extremophile Heliorestis acidaminivorans DSM 24790.</title>
        <authorList>
            <person name="Kyndt J.A."/>
            <person name="Meyer T.E."/>
        </authorList>
    </citation>
    <scope>NUCLEOTIDE SEQUENCE [LARGE SCALE GENOMIC DNA]</scope>
    <source>
        <strain evidence="2 3">DSM 24790</strain>
    </source>
</reference>
<feature type="domain" description="Resolvase/invertase-type recombinase catalytic" evidence="1">
    <location>
        <begin position="1"/>
        <end position="63"/>
    </location>
</feature>
<dbReference type="SUPFAM" id="SSF53041">
    <property type="entry name" value="Resolvase-like"/>
    <property type="match status" value="1"/>
</dbReference>
<dbReference type="OrthoDB" id="9804620at2"/>
<proteinExistence type="predicted"/>
<evidence type="ECO:0000259" key="1">
    <source>
        <dbReference type="PROSITE" id="PS51736"/>
    </source>
</evidence>
<dbReference type="Pfam" id="PF00239">
    <property type="entry name" value="Resolvase"/>
    <property type="match status" value="1"/>
</dbReference>
<evidence type="ECO:0000313" key="3">
    <source>
        <dbReference type="Proteomes" id="UP000468766"/>
    </source>
</evidence>